<evidence type="ECO:0000313" key="2">
    <source>
        <dbReference type="Proteomes" id="UP001595904"/>
    </source>
</evidence>
<protein>
    <submittedName>
        <fullName evidence="1">SapC family protein</fullName>
    </submittedName>
</protein>
<evidence type="ECO:0000313" key="1">
    <source>
        <dbReference type="EMBL" id="MFC4314130.1"/>
    </source>
</evidence>
<dbReference type="InterPro" id="IPR010836">
    <property type="entry name" value="SapC"/>
</dbReference>
<dbReference type="RefSeq" id="WP_380605058.1">
    <property type="nucleotide sequence ID" value="NZ_JBHSDU010000015.1"/>
</dbReference>
<sequence>MHLVELSRSEHQGLRIRADRVEAGAARQHLIPIVMGEFRKAATQYPIVFAKHPETARFAPYVLSGLGLEENLFWSGTELDVAYVPLNVRRQPFYVGADNELCIDLDHPCLDGSGTRVLVNADGSDSAYLKEILAILGELVAGRAATEQFVATLLDLDLLAPIVLDIVLDDGSPLQVQGLYGLDEEKFRQLDEAKIAGLWQAGYLDLLYAVMIASGQLFKLIRLKNQRIALSRAWQGNAR</sequence>
<comment type="caution">
    <text evidence="1">The sequence shown here is derived from an EMBL/GenBank/DDBJ whole genome shotgun (WGS) entry which is preliminary data.</text>
</comment>
<dbReference type="Proteomes" id="UP001595904">
    <property type="component" value="Unassembled WGS sequence"/>
</dbReference>
<dbReference type="Pfam" id="PF07277">
    <property type="entry name" value="SapC"/>
    <property type="match status" value="1"/>
</dbReference>
<proteinExistence type="predicted"/>
<organism evidence="1 2">
    <name type="scientific">Steroidobacter flavus</name>
    <dbReference type="NCBI Taxonomy" id="1842136"/>
    <lineage>
        <taxon>Bacteria</taxon>
        <taxon>Pseudomonadati</taxon>
        <taxon>Pseudomonadota</taxon>
        <taxon>Gammaproteobacteria</taxon>
        <taxon>Steroidobacterales</taxon>
        <taxon>Steroidobacteraceae</taxon>
        <taxon>Steroidobacter</taxon>
    </lineage>
</organism>
<dbReference type="EMBL" id="JBHSDU010000015">
    <property type="protein sequence ID" value="MFC4314130.1"/>
    <property type="molecule type" value="Genomic_DNA"/>
</dbReference>
<keyword evidence="2" id="KW-1185">Reference proteome</keyword>
<name>A0ABV8T4U1_9GAMM</name>
<accession>A0ABV8T4U1</accession>
<reference evidence="2" key="1">
    <citation type="journal article" date="2019" name="Int. J. Syst. Evol. Microbiol.">
        <title>The Global Catalogue of Microorganisms (GCM) 10K type strain sequencing project: providing services to taxonomists for standard genome sequencing and annotation.</title>
        <authorList>
            <consortium name="The Broad Institute Genomics Platform"/>
            <consortium name="The Broad Institute Genome Sequencing Center for Infectious Disease"/>
            <person name="Wu L."/>
            <person name="Ma J."/>
        </authorList>
    </citation>
    <scope>NUCLEOTIDE SEQUENCE [LARGE SCALE GENOMIC DNA]</scope>
    <source>
        <strain evidence="2">CGMCC 1.10759</strain>
    </source>
</reference>
<gene>
    <name evidence="1" type="ORF">ACFPN2_33965</name>
</gene>